<comment type="caution">
    <text evidence="5">The sequence shown here is derived from an EMBL/GenBank/DDBJ whole genome shotgun (WGS) entry which is preliminary data.</text>
</comment>
<evidence type="ECO:0000313" key="6">
    <source>
        <dbReference type="Proteomes" id="UP001310890"/>
    </source>
</evidence>
<dbReference type="Gene3D" id="3.30.70.330">
    <property type="match status" value="1"/>
</dbReference>
<dbReference type="Pfam" id="PF13865">
    <property type="entry name" value="FoP_duplication"/>
    <property type="match status" value="1"/>
</dbReference>
<feature type="region of interest" description="Disordered" evidence="3">
    <location>
        <begin position="16"/>
        <end position="54"/>
    </location>
</feature>
<dbReference type="PANTHER" id="PTHR19965:SF35">
    <property type="entry name" value="RNA ANNEALING PROTEIN YRA1"/>
    <property type="match status" value="1"/>
</dbReference>
<feature type="compositionally biased region" description="Basic residues" evidence="3">
    <location>
        <begin position="205"/>
        <end position="219"/>
    </location>
</feature>
<dbReference type="InterPro" id="IPR035979">
    <property type="entry name" value="RBD_domain_sf"/>
</dbReference>
<feature type="domain" description="RRM" evidence="4">
    <location>
        <begin position="73"/>
        <end position="151"/>
    </location>
</feature>
<proteinExistence type="predicted"/>
<dbReference type="EMBL" id="JAVRRL010000005">
    <property type="protein sequence ID" value="KAK5117302.1"/>
    <property type="molecule type" value="Genomic_DNA"/>
</dbReference>
<dbReference type="Pfam" id="PF00076">
    <property type="entry name" value="RRM_1"/>
    <property type="match status" value="1"/>
</dbReference>
<dbReference type="SMART" id="SM00360">
    <property type="entry name" value="RRM"/>
    <property type="match status" value="1"/>
</dbReference>
<evidence type="ECO:0000256" key="3">
    <source>
        <dbReference type="SAM" id="MobiDB-lite"/>
    </source>
</evidence>
<dbReference type="PROSITE" id="PS50102">
    <property type="entry name" value="RRM"/>
    <property type="match status" value="1"/>
</dbReference>
<feature type="region of interest" description="Disordered" evidence="3">
    <location>
        <begin position="170"/>
        <end position="261"/>
    </location>
</feature>
<dbReference type="GO" id="GO:0003729">
    <property type="term" value="F:mRNA binding"/>
    <property type="evidence" value="ECO:0007669"/>
    <property type="project" value="TreeGrafter"/>
</dbReference>
<dbReference type="InterPro" id="IPR051229">
    <property type="entry name" value="ALYREF_mRNA_export"/>
</dbReference>
<reference evidence="5" key="1">
    <citation type="submission" date="2023-08" db="EMBL/GenBank/DDBJ databases">
        <title>Black Yeasts Isolated from many extreme environments.</title>
        <authorList>
            <person name="Coleine C."/>
            <person name="Stajich J.E."/>
            <person name="Selbmann L."/>
        </authorList>
    </citation>
    <scope>NUCLEOTIDE SEQUENCE</scope>
    <source>
        <strain evidence="5">CCFEE 5401</strain>
    </source>
</reference>
<dbReference type="SUPFAM" id="SSF54928">
    <property type="entry name" value="RNA-binding domain, RBD"/>
    <property type="match status" value="1"/>
</dbReference>
<feature type="compositionally biased region" description="Low complexity" evidence="3">
    <location>
        <begin position="179"/>
        <end position="203"/>
    </location>
</feature>
<evidence type="ECO:0000256" key="1">
    <source>
        <dbReference type="ARBA" id="ARBA00022884"/>
    </source>
</evidence>
<gene>
    <name evidence="5" type="ORF">LTR62_005919</name>
</gene>
<dbReference type="InterPro" id="IPR000504">
    <property type="entry name" value="RRM_dom"/>
</dbReference>
<sequence length="261" mass="26732">MSGKLDQSLDTIMAETGANKAGRGRGHGRRQAPARAATRPARTTTLAPTGGIQKTTRAARIPVAPAVQPQGEGKIMVSNLPLDISETQLKDFFAKAVGGVKKVLLSYGPNGRSRGEATVFFLRVDKATEAVKAYNGVKVDNKAMKIELIGMAVPANSGGKTLADRMAKPKNAAKENAKKAVVGGKPVGAKPAANGAAATTARGAGRGKKSGRGAGRPKAKTAEELDAEMQDYFNPAAETNGAAPAATNGGGEAAMQTDEVL</sequence>
<dbReference type="InterPro" id="IPR012677">
    <property type="entry name" value="Nucleotide-bd_a/b_plait_sf"/>
</dbReference>
<evidence type="ECO:0000256" key="2">
    <source>
        <dbReference type="PROSITE-ProRule" id="PRU00176"/>
    </source>
</evidence>
<feature type="compositionally biased region" description="Low complexity" evidence="3">
    <location>
        <begin position="33"/>
        <end position="49"/>
    </location>
</feature>
<dbReference type="GO" id="GO:0005634">
    <property type="term" value="C:nucleus"/>
    <property type="evidence" value="ECO:0007669"/>
    <property type="project" value="TreeGrafter"/>
</dbReference>
<accession>A0AAN7YJS6</accession>
<feature type="compositionally biased region" description="Low complexity" evidence="3">
    <location>
        <begin position="235"/>
        <end position="247"/>
    </location>
</feature>
<dbReference type="PANTHER" id="PTHR19965">
    <property type="entry name" value="RNA AND EXPORT FACTOR BINDING PROTEIN"/>
    <property type="match status" value="1"/>
</dbReference>
<dbReference type="SMART" id="SM01218">
    <property type="entry name" value="FoP_duplication"/>
    <property type="match status" value="1"/>
</dbReference>
<feature type="compositionally biased region" description="Basic residues" evidence="3">
    <location>
        <begin position="22"/>
        <end position="32"/>
    </location>
</feature>
<dbReference type="InterPro" id="IPR025715">
    <property type="entry name" value="FoP_C"/>
</dbReference>
<dbReference type="Proteomes" id="UP001310890">
    <property type="component" value="Unassembled WGS sequence"/>
</dbReference>
<keyword evidence="1 2" id="KW-0694">RNA-binding</keyword>
<evidence type="ECO:0000259" key="4">
    <source>
        <dbReference type="PROSITE" id="PS50102"/>
    </source>
</evidence>
<protein>
    <recommendedName>
        <fullName evidence="4">RRM domain-containing protein</fullName>
    </recommendedName>
</protein>
<evidence type="ECO:0000313" key="5">
    <source>
        <dbReference type="EMBL" id="KAK5117302.1"/>
    </source>
</evidence>
<organism evidence="5 6">
    <name type="scientific">Meristemomyces frigidus</name>
    <dbReference type="NCBI Taxonomy" id="1508187"/>
    <lineage>
        <taxon>Eukaryota</taxon>
        <taxon>Fungi</taxon>
        <taxon>Dikarya</taxon>
        <taxon>Ascomycota</taxon>
        <taxon>Pezizomycotina</taxon>
        <taxon>Dothideomycetes</taxon>
        <taxon>Dothideomycetidae</taxon>
        <taxon>Mycosphaerellales</taxon>
        <taxon>Teratosphaeriaceae</taxon>
        <taxon>Meristemomyces</taxon>
    </lineage>
</organism>
<dbReference type="AlphaFoldDB" id="A0AAN7YJS6"/>
<name>A0AAN7YJS6_9PEZI</name>